<keyword evidence="3" id="KW-0732">Signal</keyword>
<comment type="caution">
    <text evidence="5">The sequence shown here is derived from an EMBL/GenBank/DDBJ whole genome shotgun (WGS) entry which is preliminary data.</text>
</comment>
<organism evidence="5 6">
    <name type="scientific">Lucilia cuprina</name>
    <name type="common">Green bottle fly</name>
    <name type="synonym">Australian sheep blowfly</name>
    <dbReference type="NCBI Taxonomy" id="7375"/>
    <lineage>
        <taxon>Eukaryota</taxon>
        <taxon>Metazoa</taxon>
        <taxon>Ecdysozoa</taxon>
        <taxon>Arthropoda</taxon>
        <taxon>Hexapoda</taxon>
        <taxon>Insecta</taxon>
        <taxon>Pterygota</taxon>
        <taxon>Neoptera</taxon>
        <taxon>Endopterygota</taxon>
        <taxon>Diptera</taxon>
        <taxon>Brachycera</taxon>
        <taxon>Muscomorpha</taxon>
        <taxon>Oestroidea</taxon>
        <taxon>Calliphoridae</taxon>
        <taxon>Luciliinae</taxon>
        <taxon>Lucilia</taxon>
    </lineage>
</organism>
<keyword evidence="6" id="KW-1185">Reference proteome</keyword>
<accession>A0A0L0CKD5</accession>
<keyword evidence="2" id="KW-0964">Secreted</keyword>
<dbReference type="AlphaFoldDB" id="A0A0L0CKD5"/>
<evidence type="ECO:0000256" key="2">
    <source>
        <dbReference type="ARBA" id="ARBA00022525"/>
    </source>
</evidence>
<proteinExistence type="predicted"/>
<evidence type="ECO:0000313" key="5">
    <source>
        <dbReference type="EMBL" id="KNC32858.1"/>
    </source>
</evidence>
<protein>
    <recommendedName>
        <fullName evidence="4">Single domain-containing protein</fullName>
    </recommendedName>
</protein>
<evidence type="ECO:0000256" key="3">
    <source>
        <dbReference type="SAM" id="SignalP"/>
    </source>
</evidence>
<dbReference type="Pfam" id="PF15430">
    <property type="entry name" value="SVWC"/>
    <property type="match status" value="1"/>
</dbReference>
<dbReference type="SMART" id="SM01318">
    <property type="entry name" value="SVWC"/>
    <property type="match status" value="1"/>
</dbReference>
<reference evidence="5 6" key="1">
    <citation type="journal article" date="2015" name="Nat. Commun.">
        <title>Lucilia cuprina genome unlocks parasitic fly biology to underpin future interventions.</title>
        <authorList>
            <person name="Anstead C.A."/>
            <person name="Korhonen P.K."/>
            <person name="Young N.D."/>
            <person name="Hall R.S."/>
            <person name="Jex A.R."/>
            <person name="Murali S.C."/>
            <person name="Hughes D.S."/>
            <person name="Lee S.F."/>
            <person name="Perry T."/>
            <person name="Stroehlein A.J."/>
            <person name="Ansell B.R."/>
            <person name="Breugelmans B."/>
            <person name="Hofmann A."/>
            <person name="Qu J."/>
            <person name="Dugan S."/>
            <person name="Lee S.L."/>
            <person name="Chao H."/>
            <person name="Dinh H."/>
            <person name="Han Y."/>
            <person name="Doddapaneni H.V."/>
            <person name="Worley K.C."/>
            <person name="Muzny D.M."/>
            <person name="Ioannidis P."/>
            <person name="Waterhouse R.M."/>
            <person name="Zdobnov E.M."/>
            <person name="James P.J."/>
            <person name="Bagnall N.H."/>
            <person name="Kotze A.C."/>
            <person name="Gibbs R.A."/>
            <person name="Richards S."/>
            <person name="Batterham P."/>
            <person name="Gasser R.B."/>
        </authorList>
    </citation>
    <scope>NUCLEOTIDE SEQUENCE [LARGE SCALE GENOMIC DNA]</scope>
    <source>
        <strain evidence="5 6">LS</strain>
        <tissue evidence="5">Full body</tissue>
    </source>
</reference>
<dbReference type="GO" id="GO:0005576">
    <property type="term" value="C:extracellular region"/>
    <property type="evidence" value="ECO:0007669"/>
    <property type="project" value="UniProtKB-SubCell"/>
</dbReference>
<comment type="subcellular location">
    <subcellularLocation>
        <location evidence="1">Secreted</location>
    </subcellularLocation>
</comment>
<evidence type="ECO:0000256" key="1">
    <source>
        <dbReference type="ARBA" id="ARBA00004613"/>
    </source>
</evidence>
<sequence length="91" mass="10171">MKICIILLICLSLLTTCYADCEVFGLLMKKGEAKTVPGKCSQVVCQGNRYDEYTIEGCPNAYGAKDCNFVPVDLTKPYPKCCPHWKCPEKK</sequence>
<feature type="signal peptide" evidence="3">
    <location>
        <begin position="1"/>
        <end position="19"/>
    </location>
</feature>
<evidence type="ECO:0000313" key="6">
    <source>
        <dbReference type="Proteomes" id="UP000037069"/>
    </source>
</evidence>
<feature type="domain" description="Single" evidence="4">
    <location>
        <begin position="21"/>
        <end position="87"/>
    </location>
</feature>
<dbReference type="InterPro" id="IPR029277">
    <property type="entry name" value="SVWC_dom"/>
</dbReference>
<name>A0A0L0CKD5_LUCCU</name>
<evidence type="ECO:0000259" key="4">
    <source>
        <dbReference type="SMART" id="SM01318"/>
    </source>
</evidence>
<dbReference type="EMBL" id="JRES01000264">
    <property type="protein sequence ID" value="KNC32858.1"/>
    <property type="molecule type" value="Genomic_DNA"/>
</dbReference>
<feature type="chain" id="PRO_5005536229" description="Single domain-containing protein" evidence="3">
    <location>
        <begin position="20"/>
        <end position="91"/>
    </location>
</feature>
<gene>
    <name evidence="5" type="ORF">FF38_01693</name>
</gene>
<dbReference type="Proteomes" id="UP000037069">
    <property type="component" value="Unassembled WGS sequence"/>
</dbReference>